<feature type="transmembrane region" description="Helical" evidence="1">
    <location>
        <begin position="263"/>
        <end position="286"/>
    </location>
</feature>
<dbReference type="EMBL" id="LAQS01000007">
    <property type="protein sequence ID" value="KKZ74658.1"/>
    <property type="molecule type" value="Genomic_DNA"/>
</dbReference>
<keyword evidence="1" id="KW-0472">Membrane</keyword>
<feature type="transmembrane region" description="Helical" evidence="1">
    <location>
        <begin position="125"/>
        <end position="142"/>
    </location>
</feature>
<name>A0A2P2GT37_STREW</name>
<gene>
    <name evidence="2" type="ORF">VO63_06100</name>
</gene>
<dbReference type="Proteomes" id="UP000265325">
    <property type="component" value="Unassembled WGS sequence"/>
</dbReference>
<dbReference type="RefSeq" id="WP_046906533.1">
    <property type="nucleotide sequence ID" value="NZ_BAAAXG010000026.1"/>
</dbReference>
<feature type="transmembrane region" description="Helical" evidence="1">
    <location>
        <begin position="154"/>
        <end position="175"/>
    </location>
</feature>
<sequence>METVLSGKGTRARCDGARLLIVRGGTTWTVPVRAIASVERTADSEVTVALSGDPAAAARARHGLGRSVTLSGPNARAADAFAGHLRTACAGVGTAADGHPLVTVRRAPDPAGAGGAGTGESGLRAVLVFFLLLVYAAVLWAVGATGPLRPGPAAASLVVGGGLGILGGVTLWRVGRRFRTVAVLRARGVGVVGRVTGRVRIWAKGSSVWVFPLVSYTTVEGEEFERVPSAVSAGLGAVPLDEAEVLYDPERPHRMGLPPTFGFAVRSLVLGLAGLGSTALFGWAVLANTAVLG</sequence>
<dbReference type="OrthoDB" id="4076667at2"/>
<dbReference type="AlphaFoldDB" id="A0A2P2GT37"/>
<protein>
    <submittedName>
        <fullName evidence="2">Uncharacterized protein</fullName>
    </submittedName>
</protein>
<accession>A0A2P2GT37</accession>
<keyword evidence="1" id="KW-1133">Transmembrane helix</keyword>
<evidence type="ECO:0000256" key="1">
    <source>
        <dbReference type="SAM" id="Phobius"/>
    </source>
</evidence>
<keyword evidence="1" id="KW-0812">Transmembrane</keyword>
<comment type="caution">
    <text evidence="2">The sequence shown here is derived from an EMBL/GenBank/DDBJ whole genome shotgun (WGS) entry which is preliminary data.</text>
</comment>
<reference evidence="2 3" key="1">
    <citation type="submission" date="2015-05" db="EMBL/GenBank/DDBJ databases">
        <title>Draft Genome assembly of Streptomyces showdoensis.</title>
        <authorList>
            <person name="Thapa K.K."/>
            <person name="Metsa-Ketela M."/>
        </authorList>
    </citation>
    <scope>NUCLEOTIDE SEQUENCE [LARGE SCALE GENOMIC DNA]</scope>
    <source>
        <strain evidence="2 3">ATCC 15227</strain>
    </source>
</reference>
<evidence type="ECO:0000313" key="3">
    <source>
        <dbReference type="Proteomes" id="UP000265325"/>
    </source>
</evidence>
<keyword evidence="3" id="KW-1185">Reference proteome</keyword>
<evidence type="ECO:0000313" key="2">
    <source>
        <dbReference type="EMBL" id="KKZ74658.1"/>
    </source>
</evidence>
<proteinExistence type="predicted"/>
<organism evidence="2 3">
    <name type="scientific">Streptomyces showdoensis</name>
    <dbReference type="NCBI Taxonomy" id="68268"/>
    <lineage>
        <taxon>Bacteria</taxon>
        <taxon>Bacillati</taxon>
        <taxon>Actinomycetota</taxon>
        <taxon>Actinomycetes</taxon>
        <taxon>Kitasatosporales</taxon>
        <taxon>Streptomycetaceae</taxon>
        <taxon>Streptomyces</taxon>
    </lineage>
</organism>